<evidence type="ECO:0000256" key="3">
    <source>
        <dbReference type="ARBA" id="ARBA00023157"/>
    </source>
</evidence>
<dbReference type="InterPro" id="IPR036312">
    <property type="entry name" value="Bifun_inhib/LTP/seed_sf"/>
</dbReference>
<dbReference type="GO" id="GO:0008289">
    <property type="term" value="F:lipid binding"/>
    <property type="evidence" value="ECO:0007669"/>
    <property type="project" value="UniProtKB-KW"/>
</dbReference>
<dbReference type="RefSeq" id="XP_018814415.1">
    <property type="nucleotide sequence ID" value="XM_018958870.2"/>
</dbReference>
<dbReference type="Pfam" id="PF00234">
    <property type="entry name" value="Tryp_alpha_amyl"/>
    <property type="match status" value="1"/>
</dbReference>
<dbReference type="AlphaFoldDB" id="A0A2I4E4U6"/>
<keyword evidence="4" id="KW-0446">Lipid-binding</keyword>
<dbReference type="InterPro" id="IPR000528">
    <property type="entry name" value="Plant_nsLTP"/>
</dbReference>
<evidence type="ECO:0000256" key="2">
    <source>
        <dbReference type="ARBA" id="ARBA00022448"/>
    </source>
</evidence>
<dbReference type="PRINTS" id="PR00382">
    <property type="entry name" value="LIPIDTRNSFER"/>
</dbReference>
<dbReference type="InterPro" id="IPR016140">
    <property type="entry name" value="Bifunc_inhib/LTP/seed_store"/>
</dbReference>
<dbReference type="GeneID" id="108986295"/>
<evidence type="ECO:0000313" key="6">
    <source>
        <dbReference type="RefSeq" id="XP_018814415.1"/>
    </source>
</evidence>
<sequence length="124" mass="12841">MMASFVNVFKLGLLLAVVCMVVGAPKGTEAAITCGQVVNYLTPCISYVANGGSVPTTCCSGIKSLFGLARTTGDRQGVCNCLKQAVNGVSYTPYNLNLAAGLPKKCGVNIPYKISPSVDCKSVK</sequence>
<dbReference type="Proteomes" id="UP000235220">
    <property type="component" value="Chromosome 3"/>
</dbReference>
<dbReference type="CDD" id="cd01960">
    <property type="entry name" value="nsLTP1"/>
    <property type="match status" value="1"/>
</dbReference>
<proteinExistence type="inferred from homology"/>
<dbReference type="STRING" id="51240.A0A2I4E4U6"/>
<dbReference type="PROSITE" id="PS00597">
    <property type="entry name" value="PLANT_LTP"/>
    <property type="match status" value="1"/>
</dbReference>
<name>A0A2I4E4U6_JUGRE</name>
<gene>
    <name evidence="6" type="primary">LOC108986295</name>
</gene>
<dbReference type="SUPFAM" id="SSF47699">
    <property type="entry name" value="Bifunctional inhibitor/lipid-transfer protein/seed storage 2S albumin"/>
    <property type="match status" value="1"/>
</dbReference>
<keyword evidence="2 4" id="KW-0813">Transport</keyword>
<dbReference type="Gene3D" id="1.10.110.10">
    <property type="entry name" value="Plant lipid-transfer and hydrophobic proteins"/>
    <property type="match status" value="1"/>
</dbReference>
<accession>A0A2I4E4U6</accession>
<dbReference type="GO" id="GO:0006869">
    <property type="term" value="P:lipid transport"/>
    <property type="evidence" value="ECO:0007669"/>
    <property type="project" value="InterPro"/>
</dbReference>
<dbReference type="FunFam" id="1.10.110.10:FF:000002">
    <property type="entry name" value="Non-specific lipid-transfer protein"/>
    <property type="match status" value="1"/>
</dbReference>
<dbReference type="FunCoup" id="A0A2I4E4U6">
    <property type="interactions" value="46"/>
</dbReference>
<dbReference type="SMART" id="SM00499">
    <property type="entry name" value="AAI"/>
    <property type="match status" value="1"/>
</dbReference>
<dbReference type="KEGG" id="jre:108986295"/>
<dbReference type="PANTHER" id="PTHR33076">
    <property type="entry name" value="NON-SPECIFIC LIPID-TRANSFER PROTEIN 2-RELATED"/>
    <property type="match status" value="1"/>
</dbReference>
<comment type="function">
    <text evidence="4">Plant non-specific lipid-transfer proteins transfer phospholipids as well as galactolipids across membranes. May play a role in wax or cutin deposition in the cell walls of expanding epidermal cells and certain secretory tissues.</text>
</comment>
<comment type="similarity">
    <text evidence="1 4">Belongs to the plant LTP family.</text>
</comment>
<organism evidence="5 6">
    <name type="scientific">Juglans regia</name>
    <name type="common">English walnut</name>
    <dbReference type="NCBI Taxonomy" id="51240"/>
    <lineage>
        <taxon>Eukaryota</taxon>
        <taxon>Viridiplantae</taxon>
        <taxon>Streptophyta</taxon>
        <taxon>Embryophyta</taxon>
        <taxon>Tracheophyta</taxon>
        <taxon>Spermatophyta</taxon>
        <taxon>Magnoliopsida</taxon>
        <taxon>eudicotyledons</taxon>
        <taxon>Gunneridae</taxon>
        <taxon>Pentapetalae</taxon>
        <taxon>rosids</taxon>
        <taxon>fabids</taxon>
        <taxon>Fagales</taxon>
        <taxon>Juglandaceae</taxon>
        <taxon>Juglans</taxon>
    </lineage>
</organism>
<keyword evidence="3" id="KW-1015">Disulfide bond</keyword>
<evidence type="ECO:0000256" key="4">
    <source>
        <dbReference type="RuleBase" id="RU000628"/>
    </source>
</evidence>
<dbReference type="OrthoDB" id="1890443at2759"/>
<reference evidence="6" key="1">
    <citation type="submission" date="2025-08" db="UniProtKB">
        <authorList>
            <consortium name="RefSeq"/>
        </authorList>
    </citation>
    <scope>IDENTIFICATION</scope>
    <source>
        <tissue evidence="6">Leaves</tissue>
    </source>
</reference>
<evidence type="ECO:0000256" key="1">
    <source>
        <dbReference type="ARBA" id="ARBA00009748"/>
    </source>
</evidence>
<dbReference type="Gramene" id="Jr03_27000_p1">
    <property type="protein sequence ID" value="cds.Jr03_27000_p1"/>
    <property type="gene ID" value="Jr03_27000"/>
</dbReference>
<keyword evidence="5" id="KW-1185">Reference proteome</keyword>
<evidence type="ECO:0000313" key="5">
    <source>
        <dbReference type="Proteomes" id="UP000235220"/>
    </source>
</evidence>
<protein>
    <recommendedName>
        <fullName evidence="4">Non-specific lipid-transfer protein</fullName>
    </recommendedName>
</protein>